<evidence type="ECO:0000313" key="2">
    <source>
        <dbReference type="Proteomes" id="UP000824533"/>
    </source>
</evidence>
<proteinExistence type="predicted"/>
<accession>A0ACC1CQC9</accession>
<name>A0ACC1CQC9_9NEOP</name>
<comment type="caution">
    <text evidence="1">The sequence shown here is derived from an EMBL/GenBank/DDBJ whole genome shotgun (WGS) entry which is preliminary data.</text>
</comment>
<keyword evidence="2" id="KW-1185">Reference proteome</keyword>
<reference evidence="1 2" key="1">
    <citation type="journal article" date="2021" name="Front. Genet.">
        <title>Chromosome-Level Genome Assembly Reveals Significant Gene Expansion in the Toll and IMD Signaling Pathways of Dendrolimus kikuchii.</title>
        <authorList>
            <person name="Zhou J."/>
            <person name="Wu P."/>
            <person name="Xiong Z."/>
            <person name="Liu N."/>
            <person name="Zhao N."/>
            <person name="Ji M."/>
            <person name="Qiu Y."/>
            <person name="Yang B."/>
        </authorList>
    </citation>
    <scope>NUCLEOTIDE SEQUENCE [LARGE SCALE GENOMIC DNA]</scope>
    <source>
        <strain evidence="1">Ann1</strain>
    </source>
</reference>
<gene>
    <name evidence="1" type="ORF">K1T71_010958</name>
</gene>
<protein>
    <submittedName>
        <fullName evidence="1">Uncharacterized protein</fullName>
    </submittedName>
</protein>
<sequence length="612" mass="69010">MSEPRKNHLTIDGGQVKDDEHVASYKPIPEADTEFRTSKSNLSKSREKVSADGAEEKLLQKEDEAKIVTRVDMADAKYVVGDHRNGDAKIELDANKRQFSGLTKEELLKYADDPFWVNLRWFMFVLFWTAWLAMLAGAIAIIIRAPKCAAPIPKTWFEKDPLVDVNGLKYEHLASELPNLQKLKAGGIFIDAPTYELLDEPSKLEKYKEFFAKAQDLGIKIIVDLIPNYVSKSHIWFRKSENKTAPYTDYFVWKEGRNGKEDVPNNWVSEYNEKAWTVSEQRNEYYLHHYAADQPDLNFRNAEVREKFNQVLQLWLKAGVHGVRLNKVRDLLVDESFADEKMAAKKTGAEHLAERKFWETKMTSDQPELVPLLAEWSQLVDKSSANPGTGETVFTIKEDTSHTTELYRSKENVTSSLRPPSSAPITVDEDVERAAIHIQKLLESGRWPAMQLVTPIDEAAPELARFALLLPAAPVFTLQQIKEDNTTSANDLHSLAHLVDIRGDTSVAHGQHKVAALAARNSTELKFIACARWKSGHNGFVAIYNPTAENLHANLTSLVELPETVTVHHMSNEVKMATNYTHNYAEAVDGVLVPAHSSIVLSYVPRKAAVED</sequence>
<evidence type="ECO:0000313" key="1">
    <source>
        <dbReference type="EMBL" id="KAJ0173809.1"/>
    </source>
</evidence>
<dbReference type="Proteomes" id="UP000824533">
    <property type="component" value="Linkage Group LG19"/>
</dbReference>
<organism evidence="1 2">
    <name type="scientific">Dendrolimus kikuchii</name>
    <dbReference type="NCBI Taxonomy" id="765133"/>
    <lineage>
        <taxon>Eukaryota</taxon>
        <taxon>Metazoa</taxon>
        <taxon>Ecdysozoa</taxon>
        <taxon>Arthropoda</taxon>
        <taxon>Hexapoda</taxon>
        <taxon>Insecta</taxon>
        <taxon>Pterygota</taxon>
        <taxon>Neoptera</taxon>
        <taxon>Endopterygota</taxon>
        <taxon>Lepidoptera</taxon>
        <taxon>Glossata</taxon>
        <taxon>Ditrysia</taxon>
        <taxon>Bombycoidea</taxon>
        <taxon>Lasiocampidae</taxon>
        <taxon>Dendrolimus</taxon>
    </lineage>
</organism>
<dbReference type="EMBL" id="CM034405">
    <property type="protein sequence ID" value="KAJ0173809.1"/>
    <property type="molecule type" value="Genomic_DNA"/>
</dbReference>